<sequence>MTTVVDRPISAFGLPSISSIIPRRRSRDSVEVIDVDSLEDSAVVDTRPTQRRRVEPERDIIELLDDSDEEDVSIITSTMGASGSGGESECHFPELWSVRGVGVETSNRPRNFVSPPPPQFDHTIPPVPSVPHRYSAFTSFPLPRPRPARIPVPSNAGASSSSAVPRPVRASSQPFAFEIPSSPLPEADPAPRPGPSRRTHHHHHHEHSDDDDFDFRPAPRARHNPPMGLGGALISYNNARQEAERRDRERRNERRAAGGRIPPAIALTGVSGSRIGSGQARRPGVLQRLMAMNPWRWGDDLLGDHDDVEFLAVNSAAEDGDLTRGDAQLALDLYLQDHEDRFNSRFGPPARGFARRELAILRGFRGGRAAADEEENYRAEWTHPGSADPGFVFDFAPSEIVPAVEGNGKGKAKEVVIDVDAEKEAGGGVSTLLVCAKCLDPLLVRADGIMDGGEEEAKKRKVWGLRCGHLIDGKCFEELRRPAEAVEAASGSGDDAPPPSTDTMEKGKGKGKANELEVDEEHDHDHDHHDDLEDGSSSSIPDTSSIRARLRPRGPAAGSMPGGFPPPVFGEPPAFSIAAPLPPPPPAPSRRRPQPKRKGKGKAKPKKPVVEEEWRWYCPVAGCAREHVSQKIEGVWVNAPERGAIGVFV</sequence>
<name>A0AAW0C2W7_9AGAR</name>
<feature type="compositionally biased region" description="Basic and acidic residues" evidence="1">
    <location>
        <begin position="241"/>
        <end position="256"/>
    </location>
</feature>
<evidence type="ECO:0000256" key="1">
    <source>
        <dbReference type="SAM" id="MobiDB-lite"/>
    </source>
</evidence>
<evidence type="ECO:0000313" key="3">
    <source>
        <dbReference type="Proteomes" id="UP001362999"/>
    </source>
</evidence>
<dbReference type="AlphaFoldDB" id="A0AAW0C2W7"/>
<keyword evidence="3" id="KW-1185">Reference proteome</keyword>
<proteinExistence type="predicted"/>
<feature type="region of interest" description="Disordered" evidence="1">
    <location>
        <begin position="142"/>
        <end position="260"/>
    </location>
</feature>
<feature type="compositionally biased region" description="Basic and acidic residues" evidence="1">
    <location>
        <begin position="503"/>
        <end position="531"/>
    </location>
</feature>
<comment type="caution">
    <text evidence="2">The sequence shown here is derived from an EMBL/GenBank/DDBJ whole genome shotgun (WGS) entry which is preliminary data.</text>
</comment>
<feature type="compositionally biased region" description="Basic residues" evidence="1">
    <location>
        <begin position="589"/>
        <end position="607"/>
    </location>
</feature>
<protein>
    <submittedName>
        <fullName evidence="2">Uncharacterized protein</fullName>
    </submittedName>
</protein>
<reference evidence="2 3" key="1">
    <citation type="journal article" date="2024" name="J Genomics">
        <title>Draft genome sequencing and assembly of Favolaschia claudopus CIRM-BRFM 2984 isolated from oak limbs.</title>
        <authorList>
            <person name="Navarro D."/>
            <person name="Drula E."/>
            <person name="Chaduli D."/>
            <person name="Cazenave R."/>
            <person name="Ahrendt S."/>
            <person name="Wang J."/>
            <person name="Lipzen A."/>
            <person name="Daum C."/>
            <person name="Barry K."/>
            <person name="Grigoriev I.V."/>
            <person name="Favel A."/>
            <person name="Rosso M.N."/>
            <person name="Martin F."/>
        </authorList>
    </citation>
    <scope>NUCLEOTIDE SEQUENCE [LARGE SCALE GENOMIC DNA]</scope>
    <source>
        <strain evidence="2 3">CIRM-BRFM 2984</strain>
    </source>
</reference>
<feature type="compositionally biased region" description="Basic residues" evidence="1">
    <location>
        <begin position="195"/>
        <end position="205"/>
    </location>
</feature>
<feature type="compositionally biased region" description="Low complexity" evidence="1">
    <location>
        <begin position="536"/>
        <end position="558"/>
    </location>
</feature>
<organism evidence="2 3">
    <name type="scientific">Favolaschia claudopus</name>
    <dbReference type="NCBI Taxonomy" id="2862362"/>
    <lineage>
        <taxon>Eukaryota</taxon>
        <taxon>Fungi</taxon>
        <taxon>Dikarya</taxon>
        <taxon>Basidiomycota</taxon>
        <taxon>Agaricomycotina</taxon>
        <taxon>Agaricomycetes</taxon>
        <taxon>Agaricomycetidae</taxon>
        <taxon>Agaricales</taxon>
        <taxon>Marasmiineae</taxon>
        <taxon>Mycenaceae</taxon>
        <taxon>Favolaschia</taxon>
    </lineage>
</organism>
<gene>
    <name evidence="2" type="ORF">R3P38DRAFT_2618518</name>
</gene>
<dbReference type="Proteomes" id="UP001362999">
    <property type="component" value="Unassembled WGS sequence"/>
</dbReference>
<feature type="region of interest" description="Disordered" evidence="1">
    <location>
        <begin position="486"/>
        <end position="608"/>
    </location>
</feature>
<accession>A0AAW0C2W7</accession>
<feature type="compositionally biased region" description="Pro residues" evidence="1">
    <location>
        <begin position="182"/>
        <end position="194"/>
    </location>
</feature>
<evidence type="ECO:0000313" key="2">
    <source>
        <dbReference type="EMBL" id="KAK7032708.1"/>
    </source>
</evidence>
<dbReference type="EMBL" id="JAWWNJ010000023">
    <property type="protein sequence ID" value="KAK7032708.1"/>
    <property type="molecule type" value="Genomic_DNA"/>
</dbReference>